<geneLocation type="plasmid" evidence="1 2">
    <name>unnamed1</name>
</geneLocation>
<protein>
    <submittedName>
        <fullName evidence="1">Uncharacterized protein</fullName>
    </submittedName>
</protein>
<proteinExistence type="predicted"/>
<name>A0A6G8Q3S3_9ACTN</name>
<dbReference type="AlphaFoldDB" id="A0A6G8Q3S3"/>
<organism evidence="1 2">
    <name type="scientific">Rubrobacter marinus</name>
    <dbReference type="NCBI Taxonomy" id="2653852"/>
    <lineage>
        <taxon>Bacteria</taxon>
        <taxon>Bacillati</taxon>
        <taxon>Actinomycetota</taxon>
        <taxon>Rubrobacteria</taxon>
        <taxon>Rubrobacterales</taxon>
        <taxon>Rubrobacteraceae</taxon>
        <taxon>Rubrobacter</taxon>
    </lineage>
</organism>
<dbReference type="Proteomes" id="UP000502706">
    <property type="component" value="Plasmid unnamed1"/>
</dbReference>
<accession>A0A6G8Q3S3</accession>
<gene>
    <name evidence="1" type="ORF">GBA65_21975</name>
</gene>
<sequence>MSENTAHSPRLAKQLRLIEDRRADVADLLEQGGPHDEALLDLVANDLVGARLVIRAALLAPPPRAVFGEAREDLERLEREAAALLGVVLDVLGAGWRSGAGRGQRG</sequence>
<reference evidence="1 2" key="1">
    <citation type="submission" date="2019-10" db="EMBL/GenBank/DDBJ databases">
        <title>Rubrobacter sp nov SCSIO 52915 isolated from a deep-sea sediment in the South China Sea.</title>
        <authorList>
            <person name="Chen R.W."/>
        </authorList>
    </citation>
    <scope>NUCLEOTIDE SEQUENCE [LARGE SCALE GENOMIC DNA]</scope>
    <source>
        <strain evidence="1 2">SCSIO 52915</strain>
        <plasmid evidence="1 2">unnamed1</plasmid>
    </source>
</reference>
<keyword evidence="1" id="KW-0614">Plasmid</keyword>
<dbReference type="KEGG" id="rmar:GBA65_21975"/>
<dbReference type="RefSeq" id="WP_166398818.1">
    <property type="nucleotide sequence ID" value="NZ_CP045122.1"/>
</dbReference>
<evidence type="ECO:0000313" key="1">
    <source>
        <dbReference type="EMBL" id="QIN81105.1"/>
    </source>
</evidence>
<keyword evidence="2" id="KW-1185">Reference proteome</keyword>
<dbReference type="EMBL" id="CP045122">
    <property type="protein sequence ID" value="QIN81105.1"/>
    <property type="molecule type" value="Genomic_DNA"/>
</dbReference>
<evidence type="ECO:0000313" key="2">
    <source>
        <dbReference type="Proteomes" id="UP000502706"/>
    </source>
</evidence>